<reference evidence="1 2" key="1">
    <citation type="journal article" date="2016" name="Nat. Commun.">
        <title>Thousands of microbial genomes shed light on interconnected biogeochemical processes in an aquifer system.</title>
        <authorList>
            <person name="Anantharaman K."/>
            <person name="Brown C.T."/>
            <person name="Hug L.A."/>
            <person name="Sharon I."/>
            <person name="Castelle C.J."/>
            <person name="Probst A.J."/>
            <person name="Thomas B.C."/>
            <person name="Singh A."/>
            <person name="Wilkins M.J."/>
            <person name="Karaoz U."/>
            <person name="Brodie E.L."/>
            <person name="Williams K.H."/>
            <person name="Hubbard S.S."/>
            <person name="Banfield J.F."/>
        </authorList>
    </citation>
    <scope>NUCLEOTIDE SEQUENCE [LARGE SCALE GENOMIC DNA]</scope>
</reference>
<accession>A0A1F4ZCD7</accession>
<name>A0A1F4ZCD7_9BACT</name>
<comment type="caution">
    <text evidence="1">The sequence shown here is derived from an EMBL/GenBank/DDBJ whole genome shotgun (WGS) entry which is preliminary data.</text>
</comment>
<dbReference type="AlphaFoldDB" id="A0A1F4ZCD7"/>
<proteinExistence type="predicted"/>
<organism evidence="1 2">
    <name type="scientific">Candidatus Amesbacteria bacterium RIFCSPLOWO2_01_FULL_48_25</name>
    <dbReference type="NCBI Taxonomy" id="1797259"/>
    <lineage>
        <taxon>Bacteria</taxon>
        <taxon>Candidatus Amesiibacteriota</taxon>
    </lineage>
</organism>
<evidence type="ECO:0000313" key="2">
    <source>
        <dbReference type="Proteomes" id="UP000177080"/>
    </source>
</evidence>
<dbReference type="STRING" id="1797259.A2989_02800"/>
<gene>
    <name evidence="1" type="ORF">A2989_02800</name>
</gene>
<sequence>MSVTLGELKKSFPGDGQYYIGFRAGGMVVIEGRGGEKIGGKILKGVDVFGRVASEGGDISAAAALIALGELPAETREEFC</sequence>
<evidence type="ECO:0000313" key="1">
    <source>
        <dbReference type="EMBL" id="OGD03586.1"/>
    </source>
</evidence>
<protein>
    <submittedName>
        <fullName evidence="1">Uncharacterized protein</fullName>
    </submittedName>
</protein>
<dbReference type="Proteomes" id="UP000177080">
    <property type="component" value="Unassembled WGS sequence"/>
</dbReference>
<dbReference type="EMBL" id="MEXN01000005">
    <property type="protein sequence ID" value="OGD03586.1"/>
    <property type="molecule type" value="Genomic_DNA"/>
</dbReference>